<name>A0A914VNS4_9BILA</name>
<evidence type="ECO:0000313" key="7">
    <source>
        <dbReference type="Proteomes" id="UP000887566"/>
    </source>
</evidence>
<keyword evidence="7" id="KW-1185">Reference proteome</keyword>
<dbReference type="EC" id="2.7.7.7" evidence="1"/>
<dbReference type="PANTHER" id="PTHR10133">
    <property type="entry name" value="DNA POLYMERASE I"/>
    <property type="match status" value="1"/>
</dbReference>
<dbReference type="InterPro" id="IPR043502">
    <property type="entry name" value="DNA/RNA_pol_sf"/>
</dbReference>
<dbReference type="WBParaSite" id="PSAMB.scaffold21size117079.g524.t1">
    <property type="protein sequence ID" value="PSAMB.scaffold21size117079.g524.t1"/>
    <property type="gene ID" value="PSAMB.scaffold21size117079.g524"/>
</dbReference>
<sequence>MAETDWTCIRTLAHLADLRAADGESWPKLTDVTSQLLPHDQLLASRLTKAGSGRVGSSLTAYVCARVHRRLRALAVASSSKQAVQLEMSATAVLGRMEAIGFGFDRRLCDEWVKEFRERMQSLETEAHSIAGVGFNLDSPSAVANVLFSRLGLAHPGGMSTAKRHYATNRTVLEQLSKSHRLPAVILEWRQLNNALDTALAPLSRLVDDDQRVRGRFDPFTATGRISMHQPNIQSIPKTKFAHADGERQSVRALFKATEGYSLIMIDYSQLELRVLAHMSNDARLLAVLNSRSGDVFDSIARQWKSVLGPVERQKVKQVCYGIIYGMGPTTLAEQMGTDVETARKFTNQFYSDFPGVRKWIDETIELCASRGHIRTLLGRSRRLPHIHSKVAADRSRAERQAINSTIQGSAADIFKCALIDVEKVVAANAGRLVMQIHDEVIVEVPTDRLPTVSPQLTTAMETCRNDLRVKLFVKLKCGKTWDI</sequence>
<reference evidence="8" key="1">
    <citation type="submission" date="2022-11" db="UniProtKB">
        <authorList>
            <consortium name="WormBaseParasite"/>
        </authorList>
    </citation>
    <scope>IDENTIFICATION</scope>
</reference>
<evidence type="ECO:0000256" key="1">
    <source>
        <dbReference type="ARBA" id="ARBA00012417"/>
    </source>
</evidence>
<protein>
    <recommendedName>
        <fullName evidence="1">DNA-directed DNA polymerase</fullName>
        <ecNumber evidence="1">2.7.7.7</ecNumber>
    </recommendedName>
</protein>
<proteinExistence type="predicted"/>
<evidence type="ECO:0000313" key="8">
    <source>
        <dbReference type="WBParaSite" id="PSAMB.scaffold21size117079.g524.t1"/>
    </source>
</evidence>
<feature type="domain" description="DNA-directed DNA polymerase family A palm" evidence="6">
    <location>
        <begin position="248"/>
        <end position="449"/>
    </location>
</feature>
<dbReference type="AlphaFoldDB" id="A0A914VNS4"/>
<keyword evidence="3" id="KW-0548">Nucleotidyltransferase</keyword>
<comment type="catalytic activity">
    <reaction evidence="5">
        <text>DNA(n) + a 2'-deoxyribonucleoside 5'-triphosphate = DNA(n+1) + diphosphate</text>
        <dbReference type="Rhea" id="RHEA:22508"/>
        <dbReference type="Rhea" id="RHEA-COMP:17339"/>
        <dbReference type="Rhea" id="RHEA-COMP:17340"/>
        <dbReference type="ChEBI" id="CHEBI:33019"/>
        <dbReference type="ChEBI" id="CHEBI:61560"/>
        <dbReference type="ChEBI" id="CHEBI:173112"/>
        <dbReference type="EC" id="2.7.7.7"/>
    </reaction>
</comment>
<dbReference type="SMART" id="SM00482">
    <property type="entry name" value="POLAc"/>
    <property type="match status" value="1"/>
</dbReference>
<dbReference type="PRINTS" id="PR00868">
    <property type="entry name" value="DNAPOLI"/>
</dbReference>
<dbReference type="SUPFAM" id="SSF56672">
    <property type="entry name" value="DNA/RNA polymerases"/>
    <property type="match status" value="1"/>
</dbReference>
<dbReference type="Pfam" id="PF00476">
    <property type="entry name" value="DNA_pol_A"/>
    <property type="match status" value="1"/>
</dbReference>
<dbReference type="FunFam" id="1.10.150.20:FF:000070">
    <property type="entry name" value="DNA polymerase I, putative"/>
    <property type="match status" value="1"/>
</dbReference>
<keyword evidence="4" id="KW-0239">DNA-directed DNA polymerase</keyword>
<evidence type="ECO:0000259" key="6">
    <source>
        <dbReference type="SMART" id="SM00482"/>
    </source>
</evidence>
<keyword evidence="2" id="KW-0808">Transferase</keyword>
<dbReference type="Gene3D" id="1.10.150.20">
    <property type="entry name" value="5' to 3' exonuclease, C-terminal subdomain"/>
    <property type="match status" value="1"/>
</dbReference>
<dbReference type="InterPro" id="IPR019760">
    <property type="entry name" value="DNA-dir_DNA_pol_A_CS"/>
</dbReference>
<dbReference type="PANTHER" id="PTHR10133:SF62">
    <property type="entry name" value="DNA POLYMERASE THETA"/>
    <property type="match status" value="1"/>
</dbReference>
<dbReference type="InterPro" id="IPR002298">
    <property type="entry name" value="DNA_polymerase_A"/>
</dbReference>
<dbReference type="Gene3D" id="3.30.70.370">
    <property type="match status" value="1"/>
</dbReference>
<dbReference type="GO" id="GO:0003887">
    <property type="term" value="F:DNA-directed DNA polymerase activity"/>
    <property type="evidence" value="ECO:0007669"/>
    <property type="project" value="UniProtKB-KW"/>
</dbReference>
<dbReference type="CDD" id="cd08638">
    <property type="entry name" value="DNA_pol_A_theta"/>
    <property type="match status" value="1"/>
</dbReference>
<dbReference type="GO" id="GO:0097681">
    <property type="term" value="P:double-strand break repair via alternative nonhomologous end joining"/>
    <property type="evidence" value="ECO:0007669"/>
    <property type="project" value="TreeGrafter"/>
</dbReference>
<evidence type="ECO:0000256" key="4">
    <source>
        <dbReference type="ARBA" id="ARBA00022932"/>
    </source>
</evidence>
<dbReference type="InterPro" id="IPR001098">
    <property type="entry name" value="DNA-dir_DNA_pol_A_palm_dom"/>
</dbReference>
<dbReference type="GO" id="GO:0006261">
    <property type="term" value="P:DNA-templated DNA replication"/>
    <property type="evidence" value="ECO:0007669"/>
    <property type="project" value="InterPro"/>
</dbReference>
<evidence type="ECO:0000256" key="3">
    <source>
        <dbReference type="ARBA" id="ARBA00022695"/>
    </source>
</evidence>
<evidence type="ECO:0000256" key="2">
    <source>
        <dbReference type="ARBA" id="ARBA00022679"/>
    </source>
</evidence>
<evidence type="ECO:0000256" key="5">
    <source>
        <dbReference type="ARBA" id="ARBA00049244"/>
    </source>
</evidence>
<dbReference type="Proteomes" id="UP000887566">
    <property type="component" value="Unplaced"/>
</dbReference>
<dbReference type="PROSITE" id="PS00447">
    <property type="entry name" value="DNA_POLYMERASE_A"/>
    <property type="match status" value="1"/>
</dbReference>
<dbReference type="GO" id="GO:0003677">
    <property type="term" value="F:DNA binding"/>
    <property type="evidence" value="ECO:0007669"/>
    <property type="project" value="InterPro"/>
</dbReference>
<dbReference type="Gene3D" id="1.20.1060.10">
    <property type="entry name" value="Taq DNA Polymerase, Chain T, domain 4"/>
    <property type="match status" value="1"/>
</dbReference>
<organism evidence="7 8">
    <name type="scientific">Plectus sambesii</name>
    <dbReference type="NCBI Taxonomy" id="2011161"/>
    <lineage>
        <taxon>Eukaryota</taxon>
        <taxon>Metazoa</taxon>
        <taxon>Ecdysozoa</taxon>
        <taxon>Nematoda</taxon>
        <taxon>Chromadorea</taxon>
        <taxon>Plectida</taxon>
        <taxon>Plectina</taxon>
        <taxon>Plectoidea</taxon>
        <taxon>Plectidae</taxon>
        <taxon>Plectus</taxon>
    </lineage>
</organism>
<accession>A0A914VNS4</accession>